<evidence type="ECO:0000313" key="1">
    <source>
        <dbReference type="EMBL" id="GAK49349.1"/>
    </source>
</evidence>
<sequence length="104" mass="11937">MLLCTDRQVHLYTIGGDFLWVNPFPGFDVADCWFFSQQGKIALKTVTSRSGDDVYNLQIHALDTGVMLDEIVGIADMIGVDNHLIYKKEGQYYEYQVLHWNVSF</sequence>
<protein>
    <submittedName>
        <fullName evidence="1">Uncharacterized protein</fullName>
    </submittedName>
</protein>
<accession>A0A0S6VQD2</accession>
<gene>
    <name evidence="1" type="ORF">U14_00571</name>
</gene>
<dbReference type="AlphaFoldDB" id="A0A0S6VQD2"/>
<dbReference type="EMBL" id="DF820455">
    <property type="protein sequence ID" value="GAK49349.1"/>
    <property type="molecule type" value="Genomic_DNA"/>
</dbReference>
<name>A0A0S6VQD2_9BACT</name>
<organism evidence="1">
    <name type="scientific">Candidatus Moduliflexus flocculans</name>
    <dbReference type="NCBI Taxonomy" id="1499966"/>
    <lineage>
        <taxon>Bacteria</taxon>
        <taxon>Candidatus Moduliflexota</taxon>
        <taxon>Candidatus Moduliflexia</taxon>
        <taxon>Candidatus Moduliflexales</taxon>
        <taxon>Candidatus Moduliflexaceae</taxon>
    </lineage>
</organism>
<evidence type="ECO:0000313" key="2">
    <source>
        <dbReference type="Proteomes" id="UP000030700"/>
    </source>
</evidence>
<reference evidence="1" key="1">
    <citation type="journal article" date="2015" name="PeerJ">
        <title>First genomic representation of candidate bacterial phylum KSB3 points to enhanced environmental sensing as a trigger of wastewater bulking.</title>
        <authorList>
            <person name="Sekiguchi Y."/>
            <person name="Ohashi A."/>
            <person name="Parks D.H."/>
            <person name="Yamauchi T."/>
            <person name="Tyson G.W."/>
            <person name="Hugenholtz P."/>
        </authorList>
    </citation>
    <scope>NUCLEOTIDE SEQUENCE [LARGE SCALE GENOMIC DNA]</scope>
</reference>
<dbReference type="HOGENOM" id="CLU_2244623_0_0_0"/>
<proteinExistence type="predicted"/>
<dbReference type="Proteomes" id="UP000030700">
    <property type="component" value="Unassembled WGS sequence"/>
</dbReference>
<keyword evidence="2" id="KW-1185">Reference proteome</keyword>